<evidence type="ECO:0000313" key="2">
    <source>
        <dbReference type="EMBL" id="CAK7938759.1"/>
    </source>
</evidence>
<evidence type="ECO:0000256" key="1">
    <source>
        <dbReference type="SAM" id="MobiDB-lite"/>
    </source>
</evidence>
<accession>A0AAV1V033</accession>
<dbReference type="InterPro" id="IPR036770">
    <property type="entry name" value="Ankyrin_rpt-contain_sf"/>
</dbReference>
<reference evidence="2" key="1">
    <citation type="submission" date="2024-01" db="EMBL/GenBank/DDBJ databases">
        <authorList>
            <person name="Webb A."/>
        </authorList>
    </citation>
    <scope>NUCLEOTIDE SEQUENCE</scope>
    <source>
        <strain evidence="2">Pm1</strain>
    </source>
</reference>
<dbReference type="SUPFAM" id="SSF48403">
    <property type="entry name" value="Ankyrin repeat"/>
    <property type="match status" value="1"/>
</dbReference>
<proteinExistence type="predicted"/>
<name>A0AAV1V033_9STRA</name>
<feature type="compositionally biased region" description="Low complexity" evidence="1">
    <location>
        <begin position="205"/>
        <end position="247"/>
    </location>
</feature>
<gene>
    <name evidence="2" type="ORF">PM001_LOCUS23909</name>
</gene>
<feature type="region of interest" description="Disordered" evidence="1">
    <location>
        <begin position="164"/>
        <end position="251"/>
    </location>
</feature>
<dbReference type="AlphaFoldDB" id="A0AAV1V033"/>
<sequence length="501" mass="54790">MRTRIWEDAAAMSIVSALGFILNESGEVVGAERTQVLCKLMPSVHTLSHRAILALLVMQLSDADARVFYEQGGLKVLDAWLVNGVSRCEDGLTEEKKQIEMFSHVRALLRILDVNVQTDAERTLNSYLTGTFVKVIELLDKAGSAYAAESSRLNVYRRHFESSCGVPSTVKDGRKKVRQPAGIVPDDNSSRNSSKFTREKLPQCSLASASTSTPLATTSSSVLQNSTSSGHCSSATSTTTSSSTSTTGHRTAPASVLQYQAKSFLQKDAGSVDVTAENMDDDNEETMLMDEGSVTNVSQVALSASLEQKIRGNGHGMHYGERSPCRKCKRMVSKRCTHCEFCAKCGQKEKCEPISVTPFVPSPRENGERKAAARNNVGAKSLSVKDRNVQVLGSVMDAAIYHAFRQEDFYSVFSLVQNGMDVNFQRIESDRSSALMAAAHHGRDDAASKLLSLGANPCLEDRTGNKAWNFAERRGHTELMEKLKKGCEEWKQKHKDAGGDK</sequence>
<organism evidence="2 3">
    <name type="scientific">Peronospora matthiolae</name>
    <dbReference type="NCBI Taxonomy" id="2874970"/>
    <lineage>
        <taxon>Eukaryota</taxon>
        <taxon>Sar</taxon>
        <taxon>Stramenopiles</taxon>
        <taxon>Oomycota</taxon>
        <taxon>Peronosporomycetes</taxon>
        <taxon>Peronosporales</taxon>
        <taxon>Peronosporaceae</taxon>
        <taxon>Peronospora</taxon>
    </lineage>
</organism>
<comment type="caution">
    <text evidence="2">The sequence shown here is derived from an EMBL/GenBank/DDBJ whole genome shotgun (WGS) entry which is preliminary data.</text>
</comment>
<dbReference type="EMBL" id="CAKLBY020000231">
    <property type="protein sequence ID" value="CAK7938759.1"/>
    <property type="molecule type" value="Genomic_DNA"/>
</dbReference>
<dbReference type="Proteomes" id="UP001162060">
    <property type="component" value="Unassembled WGS sequence"/>
</dbReference>
<dbReference type="Gene3D" id="1.25.40.20">
    <property type="entry name" value="Ankyrin repeat-containing domain"/>
    <property type="match status" value="1"/>
</dbReference>
<protein>
    <submittedName>
        <fullName evidence="2">Uncharacterized protein</fullName>
    </submittedName>
</protein>
<evidence type="ECO:0000313" key="3">
    <source>
        <dbReference type="Proteomes" id="UP001162060"/>
    </source>
</evidence>